<evidence type="ECO:0000313" key="7">
    <source>
        <dbReference type="Proteomes" id="UP001608902"/>
    </source>
</evidence>
<evidence type="ECO:0000256" key="2">
    <source>
        <dbReference type="ARBA" id="ARBA00022737"/>
    </source>
</evidence>
<evidence type="ECO:0000256" key="4">
    <source>
        <dbReference type="SAM" id="MobiDB-lite"/>
    </source>
</evidence>
<name>A0ABD6E350_9BILA</name>
<dbReference type="AlphaFoldDB" id="A0ABD6E350"/>
<dbReference type="InterPro" id="IPR019775">
    <property type="entry name" value="WD40_repeat_CS"/>
</dbReference>
<dbReference type="InterPro" id="IPR049567">
    <property type="entry name" value="WDR59-like"/>
</dbReference>
<dbReference type="Gene3D" id="2.130.10.10">
    <property type="entry name" value="YVTN repeat-like/Quinoprotein amine dehydrogenase"/>
    <property type="match status" value="2"/>
</dbReference>
<protein>
    <recommendedName>
        <fullName evidence="5">WDR59/RTC1-like RING zinc finger domain-containing protein</fullName>
    </recommendedName>
</protein>
<dbReference type="InterPro" id="IPR015943">
    <property type="entry name" value="WD40/YVTN_repeat-like_dom_sf"/>
</dbReference>
<feature type="region of interest" description="Disordered" evidence="4">
    <location>
        <begin position="1079"/>
        <end position="1107"/>
    </location>
</feature>
<keyword evidence="2" id="KW-0677">Repeat</keyword>
<dbReference type="InterPro" id="IPR036322">
    <property type="entry name" value="WD40_repeat_dom_sf"/>
</dbReference>
<feature type="region of interest" description="Disordered" evidence="4">
    <location>
        <begin position="654"/>
        <end position="687"/>
    </location>
</feature>
<dbReference type="SUPFAM" id="SSF50978">
    <property type="entry name" value="WD40 repeat-like"/>
    <property type="match status" value="1"/>
</dbReference>
<dbReference type="PANTHER" id="PTHR46170">
    <property type="entry name" value="GATOR COMPLEX PROTEIN WDR59"/>
    <property type="match status" value="1"/>
</dbReference>
<evidence type="ECO:0000259" key="5">
    <source>
        <dbReference type="Pfam" id="PF17120"/>
    </source>
</evidence>
<dbReference type="InterPro" id="IPR049566">
    <property type="entry name" value="WDR59_RTC1-like_RING_Znf"/>
</dbReference>
<feature type="compositionally biased region" description="Basic and acidic residues" evidence="4">
    <location>
        <begin position="1079"/>
        <end position="1090"/>
    </location>
</feature>
<dbReference type="EMBL" id="JBGFUD010000319">
    <property type="protein sequence ID" value="MFH4974258.1"/>
    <property type="molecule type" value="Genomic_DNA"/>
</dbReference>
<comment type="caution">
    <text evidence="6">The sequence shown here is derived from an EMBL/GenBank/DDBJ whole genome shotgun (WGS) entry which is preliminary data.</text>
</comment>
<dbReference type="Pfam" id="PF00400">
    <property type="entry name" value="WD40"/>
    <property type="match status" value="2"/>
</dbReference>
<dbReference type="Pfam" id="PF17120">
    <property type="entry name" value="zf-RING_16"/>
    <property type="match status" value="1"/>
</dbReference>
<organism evidence="6 7">
    <name type="scientific">Gnathostoma spinigerum</name>
    <dbReference type="NCBI Taxonomy" id="75299"/>
    <lineage>
        <taxon>Eukaryota</taxon>
        <taxon>Metazoa</taxon>
        <taxon>Ecdysozoa</taxon>
        <taxon>Nematoda</taxon>
        <taxon>Chromadorea</taxon>
        <taxon>Rhabditida</taxon>
        <taxon>Spirurina</taxon>
        <taxon>Gnathostomatomorpha</taxon>
        <taxon>Gnathostomatoidea</taxon>
        <taxon>Gnathostomatidae</taxon>
        <taxon>Gnathostoma</taxon>
    </lineage>
</organism>
<dbReference type="InterPro" id="IPR001680">
    <property type="entry name" value="WD40_rpt"/>
</dbReference>
<feature type="repeat" description="WD" evidence="3">
    <location>
        <begin position="185"/>
        <end position="219"/>
    </location>
</feature>
<evidence type="ECO:0000256" key="1">
    <source>
        <dbReference type="ARBA" id="ARBA00022574"/>
    </source>
</evidence>
<feature type="domain" description="WDR59/RTC1-like RING zinc finger" evidence="5">
    <location>
        <begin position="1188"/>
        <end position="1233"/>
    </location>
</feature>
<reference evidence="6 7" key="1">
    <citation type="submission" date="2024-08" db="EMBL/GenBank/DDBJ databases">
        <title>Gnathostoma spinigerum genome.</title>
        <authorList>
            <person name="Gonzalez-Bertolin B."/>
            <person name="Monzon S."/>
            <person name="Zaballos A."/>
            <person name="Jimenez P."/>
            <person name="Dekumyoy P."/>
            <person name="Varona S."/>
            <person name="Cuesta I."/>
            <person name="Sumanam S."/>
            <person name="Adisakwattana P."/>
            <person name="Gasser R.B."/>
            <person name="Hernandez-Gonzalez A."/>
            <person name="Young N.D."/>
            <person name="Perteguer M.J."/>
        </authorList>
    </citation>
    <scope>NUCLEOTIDE SEQUENCE [LARGE SCALE GENOMIC DNA]</scope>
    <source>
        <strain evidence="6">AL3</strain>
        <tissue evidence="6">Liver</tissue>
    </source>
</reference>
<keyword evidence="7" id="KW-1185">Reference proteome</keyword>
<feature type="repeat" description="WD" evidence="3">
    <location>
        <begin position="99"/>
        <end position="134"/>
    </location>
</feature>
<dbReference type="PROSITE" id="PS50082">
    <property type="entry name" value="WD_REPEATS_2"/>
    <property type="match status" value="2"/>
</dbReference>
<feature type="region of interest" description="Disordered" evidence="4">
    <location>
        <begin position="317"/>
        <end position="350"/>
    </location>
</feature>
<proteinExistence type="predicted"/>
<evidence type="ECO:0000313" key="6">
    <source>
        <dbReference type="EMBL" id="MFH4974258.1"/>
    </source>
</evidence>
<feature type="compositionally biased region" description="Acidic residues" evidence="4">
    <location>
        <begin position="915"/>
        <end position="925"/>
    </location>
</feature>
<feature type="compositionally biased region" description="Low complexity" evidence="4">
    <location>
        <begin position="320"/>
        <end position="329"/>
    </location>
</feature>
<gene>
    <name evidence="6" type="ORF">AB6A40_000967</name>
</gene>
<feature type="region of interest" description="Disordered" evidence="4">
    <location>
        <begin position="902"/>
        <end position="926"/>
    </location>
</feature>
<sequence length="1237" mass="138152">MLRSYGIDDILCRETTATAIASDSSGHFICLGGARCMTVVKTEEFGNSPYSIKFNRSAVDLLRWQRLLFSDGKYISSAGGQYVDVFAINDTSLLLLCSVRAHPLNITDTDWSAHQPNVLVTCSIDDSVCIWDIRHFASPCKKLNVVAGAEQAKWSPLAEHLLCTAHGTDIRIWDTRNLISPLHSLPSHLMKICCLEWHPTDPRCFVTTSLDCYMKMWDLYDLSKPRRSVGVLTLPIWKIRFSIDGDEFASIPLPPNNNLKVSFLNIWRTSEPENQQVLKCDSDVVVDICWQRGQLKRRKFKCLYSLSRSGKLRRYPITPSEVSMSSSSEQVAPLTPSTGTDGDRNPYGSLDNGLGSTSNLCAELASSHHSGHSKKDLIDSQGDVQGVIMHRTCSSTLSATIPKTTVAAFDTLSSSLGIPTSPKTDSDWRIWLSTPNLQGGMRMELEALQTLHVDGLTTGDINATTMSLSLTYEHSKTGEKINFLLRFHPAFPRTNKIYVEIVEQGSLLDREQAARLLSMLKQEAIAVSSDSDDGTFLSRVLRKLPKIIETTKIFQPKPIDIPRFDLSRTDGYERVSYENEFRVVDQDVKPNTIRSSPPYLDWSSDTRVPSPRTCGARFNGSGFLIVFGTLEISKRKNETRNSFAASRRSMKWLSSSENLTTERGRRRASKKGKDGSLCDENEKDVNRQVPRSLDEYDNDLVFGTDKTMLNSGHSPTPSHSPTLGGGLYCLFASAAGHGGMVHNVIPLLHRTNSSKAGYRAGRPSFSSIGSAASRSFSMQNVPLSLVAQGHRHRGSSLTGVLADDHIQIMEGGAPISTVTIYEALPLMSISKTLASEYRLLGHNALELCLWNRKVAEDAGRNDIVKMWLVLEQCVRIGKSRWRMRANNKLSCMKTVMQSPNISSLLEPGTESSTTESDEDSNDENEFGPWALHPFGRDLVNSLLDHFGRISDYQTAAVISCILSRRVTIDFEELERQLFETSVSTTVERSPSAQFYDDVANLKQFSGPSVKNCLSWRRDTNPQRSALKERLSNIDPEHNGQISQSPPSLLSSLFQNTRPKLSLKMNPACVIIGREEELEDKERLQPHESGKHYNTRKRRQTSRYAAKQDEQYSLLSPALKSRLEEIRLQYAEILMRWRMYSKAAEVLKFSESADPILPLKVTYKCRNCHESCSPLKCDMCEIRGAPVLCTICQTPGKGLLTVCAACHHGGHSDHIFEWFHVNSYCPSGCGCECKILAY</sequence>
<dbReference type="GO" id="GO:0035859">
    <property type="term" value="C:Seh1-associated complex"/>
    <property type="evidence" value="ECO:0007669"/>
    <property type="project" value="UniProtKB-ARBA"/>
</dbReference>
<evidence type="ECO:0000256" key="3">
    <source>
        <dbReference type="PROSITE-ProRule" id="PRU00221"/>
    </source>
</evidence>
<accession>A0ABD6E350</accession>
<dbReference type="SMART" id="SM00320">
    <property type="entry name" value="WD40"/>
    <property type="match status" value="3"/>
</dbReference>
<dbReference type="Proteomes" id="UP001608902">
    <property type="component" value="Unassembled WGS sequence"/>
</dbReference>
<dbReference type="PANTHER" id="PTHR46170:SF1">
    <property type="entry name" value="GATOR COMPLEX PROTEIN WDR59"/>
    <property type="match status" value="1"/>
</dbReference>
<keyword evidence="1 3" id="KW-0853">WD repeat</keyword>
<dbReference type="PROSITE" id="PS00678">
    <property type="entry name" value="WD_REPEATS_1"/>
    <property type="match status" value="1"/>
</dbReference>